<dbReference type="PANTHER" id="PTHR43335">
    <property type="entry name" value="ABC TRANSPORTER, ATP-BINDING PROTEIN"/>
    <property type="match status" value="1"/>
</dbReference>
<keyword evidence="3" id="KW-0547">Nucleotide-binding</keyword>
<feature type="transmembrane region" description="Helical" evidence="5">
    <location>
        <begin position="20"/>
        <end position="42"/>
    </location>
</feature>
<dbReference type="Proteomes" id="UP000677082">
    <property type="component" value="Unassembled WGS sequence"/>
</dbReference>
<keyword evidence="8" id="KW-1185">Reference proteome</keyword>
<dbReference type="PROSITE" id="PS50893">
    <property type="entry name" value="ABC_TRANSPORTER_2"/>
    <property type="match status" value="1"/>
</dbReference>
<proteinExistence type="inferred from homology"/>
<keyword evidence="4" id="KW-0067">ATP-binding</keyword>
<keyword evidence="5" id="KW-1133">Transmembrane helix</keyword>
<organism evidence="7 8">
    <name type="scientific">Paractinoplanes toevensis</name>
    <dbReference type="NCBI Taxonomy" id="571911"/>
    <lineage>
        <taxon>Bacteria</taxon>
        <taxon>Bacillati</taxon>
        <taxon>Actinomycetota</taxon>
        <taxon>Actinomycetes</taxon>
        <taxon>Micromonosporales</taxon>
        <taxon>Micromonosporaceae</taxon>
        <taxon>Paractinoplanes</taxon>
    </lineage>
</organism>
<name>A0A919W5M6_9ACTN</name>
<evidence type="ECO:0000313" key="8">
    <source>
        <dbReference type="Proteomes" id="UP000677082"/>
    </source>
</evidence>
<dbReference type="InterPro" id="IPR027417">
    <property type="entry name" value="P-loop_NTPase"/>
</dbReference>
<reference evidence="7 8" key="1">
    <citation type="submission" date="2021-03" db="EMBL/GenBank/DDBJ databases">
        <title>Whole genome shotgun sequence of Actinoplanes toevensis NBRC 105298.</title>
        <authorList>
            <person name="Komaki H."/>
            <person name="Tamura T."/>
        </authorList>
    </citation>
    <scope>NUCLEOTIDE SEQUENCE [LARGE SCALE GENOMIC DNA]</scope>
    <source>
        <strain evidence="7 8">NBRC 105298</strain>
    </source>
</reference>
<feature type="domain" description="ABC transporter" evidence="6">
    <location>
        <begin position="103"/>
        <end position="321"/>
    </location>
</feature>
<evidence type="ECO:0000256" key="5">
    <source>
        <dbReference type="SAM" id="Phobius"/>
    </source>
</evidence>
<evidence type="ECO:0000259" key="6">
    <source>
        <dbReference type="PROSITE" id="PS50893"/>
    </source>
</evidence>
<comment type="similarity">
    <text evidence="1">Belongs to the ABC transporter superfamily.</text>
</comment>
<accession>A0A919W5M6</accession>
<dbReference type="Pfam" id="PF00005">
    <property type="entry name" value="ABC_tran"/>
    <property type="match status" value="1"/>
</dbReference>
<dbReference type="PROSITE" id="PS51257">
    <property type="entry name" value="PROKAR_LIPOPROTEIN"/>
    <property type="match status" value="1"/>
</dbReference>
<dbReference type="PANTHER" id="PTHR43335:SF11">
    <property type="entry name" value="ABC TRANSPORTER RELATED"/>
    <property type="match status" value="1"/>
</dbReference>
<dbReference type="GO" id="GO:0016887">
    <property type="term" value="F:ATP hydrolysis activity"/>
    <property type="evidence" value="ECO:0007669"/>
    <property type="project" value="InterPro"/>
</dbReference>
<evidence type="ECO:0000256" key="4">
    <source>
        <dbReference type="ARBA" id="ARBA00022840"/>
    </source>
</evidence>
<dbReference type="AlphaFoldDB" id="A0A919W5M6"/>
<comment type="caution">
    <text evidence="7">The sequence shown here is derived from an EMBL/GenBank/DDBJ whole genome shotgun (WGS) entry which is preliminary data.</text>
</comment>
<dbReference type="GO" id="GO:0005524">
    <property type="term" value="F:ATP binding"/>
    <property type="evidence" value="ECO:0007669"/>
    <property type="project" value="UniProtKB-KW"/>
</dbReference>
<evidence type="ECO:0000313" key="7">
    <source>
        <dbReference type="EMBL" id="GIM93170.1"/>
    </source>
</evidence>
<keyword evidence="5" id="KW-0812">Transmembrane</keyword>
<evidence type="ECO:0000256" key="1">
    <source>
        <dbReference type="ARBA" id="ARBA00005417"/>
    </source>
</evidence>
<keyword evidence="5" id="KW-0472">Membrane</keyword>
<dbReference type="SUPFAM" id="SSF52540">
    <property type="entry name" value="P-loop containing nucleoside triphosphate hydrolases"/>
    <property type="match status" value="1"/>
</dbReference>
<protein>
    <recommendedName>
        <fullName evidence="6">ABC transporter domain-containing protein</fullName>
    </recommendedName>
</protein>
<evidence type="ECO:0000256" key="2">
    <source>
        <dbReference type="ARBA" id="ARBA00022448"/>
    </source>
</evidence>
<sequence length="341" mass="35861">MARLLRTVEIMLENDLSPKLAAVIAPALLLVAACIVAGLVDIWRGPAPRYLPRAVWTAVALASFPWGLLAYLFLGRGTRTLDEGPSAPGTAGDTSFDVVDPVLRTTDLVRRYPDGTGVLGVGLVVPRRGIYGLVGPNGSGKTTLLALIAGVRRPDAGRVERAFPAARLAICPDVPEFEPWLTAREVVDLARRLTAPDRPAEATAAILAEVGLAGAADRRVGGFSRGMTQRLGLAVALIGYPELIIMDEPTAALDPAGRAQLVALLKRVAERTAVLISSHDLTQIQQAAWTVGVMHHGRLVYQGPTSGLTAFDPQAGPGRTGDLERAFLALTGALTGELVAA</sequence>
<dbReference type="EMBL" id="BOQN01000064">
    <property type="protein sequence ID" value="GIM93170.1"/>
    <property type="molecule type" value="Genomic_DNA"/>
</dbReference>
<feature type="transmembrane region" description="Helical" evidence="5">
    <location>
        <begin position="54"/>
        <end position="74"/>
    </location>
</feature>
<dbReference type="SMART" id="SM00382">
    <property type="entry name" value="AAA"/>
    <property type="match status" value="1"/>
</dbReference>
<keyword evidence="2" id="KW-0813">Transport</keyword>
<gene>
    <name evidence="7" type="ORF">Ato02nite_049630</name>
</gene>
<dbReference type="InterPro" id="IPR003593">
    <property type="entry name" value="AAA+_ATPase"/>
</dbReference>
<dbReference type="Gene3D" id="3.40.50.300">
    <property type="entry name" value="P-loop containing nucleotide triphosphate hydrolases"/>
    <property type="match status" value="1"/>
</dbReference>
<dbReference type="InterPro" id="IPR003439">
    <property type="entry name" value="ABC_transporter-like_ATP-bd"/>
</dbReference>
<evidence type="ECO:0000256" key="3">
    <source>
        <dbReference type="ARBA" id="ARBA00022741"/>
    </source>
</evidence>